<dbReference type="EMBL" id="KB206783">
    <property type="protein sequence ID" value="ELP87914.1"/>
    <property type="molecule type" value="Genomic_DNA"/>
</dbReference>
<reference evidence="1 2" key="1">
    <citation type="submission" date="2012-10" db="EMBL/GenBank/DDBJ databases">
        <authorList>
            <person name="Zafar N."/>
            <person name="Inman J."/>
            <person name="Hall N."/>
            <person name="Lorenzi H."/>
            <person name="Caler E."/>
        </authorList>
    </citation>
    <scope>NUCLEOTIDE SEQUENCE [LARGE SCALE GENOMIC DNA]</scope>
    <source>
        <strain evidence="1 2">IP1</strain>
    </source>
</reference>
<keyword evidence="2" id="KW-1185">Reference proteome</keyword>
<proteinExistence type="predicted"/>
<gene>
    <name evidence="1" type="ORF">EIN_275010</name>
</gene>
<dbReference type="Proteomes" id="UP000014680">
    <property type="component" value="Unassembled WGS sequence"/>
</dbReference>
<name>A0A0A1U1J8_ENTIV</name>
<sequence>MNTSSSLEVLVTFAISFYDTPHLQQVMPILLTYCRESLEYSSDVMCFFEEMFTLFEETPTLQALMQSFSAEYLKILIVECCVSDADDEVVATRSKLRSGLCSVKEMCNDYFNILTTALLQYKDNPRVIESVCFLWEAVDTLPSQLSHISIHRP</sequence>
<organism evidence="1 2">
    <name type="scientific">Entamoeba invadens IP1</name>
    <dbReference type="NCBI Taxonomy" id="370355"/>
    <lineage>
        <taxon>Eukaryota</taxon>
        <taxon>Amoebozoa</taxon>
        <taxon>Evosea</taxon>
        <taxon>Archamoebae</taxon>
        <taxon>Mastigamoebida</taxon>
        <taxon>Entamoebidae</taxon>
        <taxon>Entamoeba</taxon>
    </lineage>
</organism>
<dbReference type="AlphaFoldDB" id="A0A0A1U1J8"/>
<accession>A0A0A1U1J8</accession>
<dbReference type="OrthoDB" id="26626at2759"/>
<protein>
    <submittedName>
        <fullName evidence="1">Uncharacterized protein</fullName>
    </submittedName>
</protein>
<evidence type="ECO:0000313" key="2">
    <source>
        <dbReference type="Proteomes" id="UP000014680"/>
    </source>
</evidence>
<dbReference type="GeneID" id="14886853"/>
<evidence type="ECO:0000313" key="1">
    <source>
        <dbReference type="EMBL" id="ELP87914.1"/>
    </source>
</evidence>
<dbReference type="KEGG" id="eiv:EIN_275010"/>
<dbReference type="RefSeq" id="XP_004254685.1">
    <property type="nucleotide sequence ID" value="XM_004254637.1"/>
</dbReference>
<dbReference type="VEuPathDB" id="AmoebaDB:EIN_275010"/>